<proteinExistence type="predicted"/>
<dbReference type="RefSeq" id="XP_033590332.1">
    <property type="nucleotide sequence ID" value="XM_033733682.1"/>
</dbReference>
<dbReference type="AlphaFoldDB" id="A0A6A6PUV1"/>
<dbReference type="EMBL" id="MU001635">
    <property type="protein sequence ID" value="KAF2483762.1"/>
    <property type="molecule type" value="Genomic_DNA"/>
</dbReference>
<protein>
    <submittedName>
        <fullName evidence="1">Uncharacterized protein</fullName>
    </submittedName>
</protein>
<keyword evidence="2" id="KW-1185">Reference proteome</keyword>
<accession>A0A6A6PUV1</accession>
<evidence type="ECO:0000313" key="2">
    <source>
        <dbReference type="Proteomes" id="UP000799767"/>
    </source>
</evidence>
<name>A0A6A6PUV1_9PEZI</name>
<evidence type="ECO:0000313" key="1">
    <source>
        <dbReference type="EMBL" id="KAF2483762.1"/>
    </source>
</evidence>
<dbReference type="Proteomes" id="UP000799767">
    <property type="component" value="Unassembled WGS sequence"/>
</dbReference>
<gene>
    <name evidence="1" type="ORF">BDY17DRAFT_298051</name>
</gene>
<dbReference type="GeneID" id="54474684"/>
<organism evidence="1 2">
    <name type="scientific">Neohortaea acidophila</name>
    <dbReference type="NCBI Taxonomy" id="245834"/>
    <lineage>
        <taxon>Eukaryota</taxon>
        <taxon>Fungi</taxon>
        <taxon>Dikarya</taxon>
        <taxon>Ascomycota</taxon>
        <taxon>Pezizomycotina</taxon>
        <taxon>Dothideomycetes</taxon>
        <taxon>Dothideomycetidae</taxon>
        <taxon>Mycosphaerellales</taxon>
        <taxon>Teratosphaeriaceae</taxon>
        <taxon>Neohortaea</taxon>
    </lineage>
</organism>
<sequence>MRSAIRALFKSCSSRSIPRRQPRDSVIMSDRTIWSLGRAAAKRCLSVACTNHILHPANLPTLHPSILLIPVLGHHPTARLLHLHHAGGEDGREVVVVHHHDVHHHADGQDGQDDHFEVEVVQLGGHGADHLQGLFVVLRFHHFLLVGALG</sequence>
<reference evidence="1" key="1">
    <citation type="journal article" date="2020" name="Stud. Mycol.">
        <title>101 Dothideomycetes genomes: a test case for predicting lifestyles and emergence of pathogens.</title>
        <authorList>
            <person name="Haridas S."/>
            <person name="Albert R."/>
            <person name="Binder M."/>
            <person name="Bloem J."/>
            <person name="Labutti K."/>
            <person name="Salamov A."/>
            <person name="Andreopoulos B."/>
            <person name="Baker S."/>
            <person name="Barry K."/>
            <person name="Bills G."/>
            <person name="Bluhm B."/>
            <person name="Cannon C."/>
            <person name="Castanera R."/>
            <person name="Culley D."/>
            <person name="Daum C."/>
            <person name="Ezra D."/>
            <person name="Gonzalez J."/>
            <person name="Henrissat B."/>
            <person name="Kuo A."/>
            <person name="Liang C."/>
            <person name="Lipzen A."/>
            <person name="Lutzoni F."/>
            <person name="Magnuson J."/>
            <person name="Mondo S."/>
            <person name="Nolan M."/>
            <person name="Ohm R."/>
            <person name="Pangilinan J."/>
            <person name="Park H.-J."/>
            <person name="Ramirez L."/>
            <person name="Alfaro M."/>
            <person name="Sun H."/>
            <person name="Tritt A."/>
            <person name="Yoshinaga Y."/>
            <person name="Zwiers L.-H."/>
            <person name="Turgeon B."/>
            <person name="Goodwin S."/>
            <person name="Spatafora J."/>
            <person name="Crous P."/>
            <person name="Grigoriev I."/>
        </authorList>
    </citation>
    <scope>NUCLEOTIDE SEQUENCE</scope>
    <source>
        <strain evidence="1">CBS 113389</strain>
    </source>
</reference>